<evidence type="ECO:0000256" key="1">
    <source>
        <dbReference type="SAM" id="Coils"/>
    </source>
</evidence>
<dbReference type="Proteomes" id="UP000807353">
    <property type="component" value="Unassembled WGS sequence"/>
</dbReference>
<feature type="coiled-coil region" evidence="1">
    <location>
        <begin position="115"/>
        <end position="145"/>
    </location>
</feature>
<evidence type="ECO:0000313" key="4">
    <source>
        <dbReference type="Proteomes" id="UP000807353"/>
    </source>
</evidence>
<name>A0A9P6CLY9_9AGAR</name>
<evidence type="ECO:0000313" key="3">
    <source>
        <dbReference type="EMBL" id="KAF9465188.1"/>
    </source>
</evidence>
<dbReference type="EMBL" id="MU150249">
    <property type="protein sequence ID" value="KAF9465188.1"/>
    <property type="molecule type" value="Genomic_DNA"/>
</dbReference>
<feature type="region of interest" description="Disordered" evidence="2">
    <location>
        <begin position="77"/>
        <end position="101"/>
    </location>
</feature>
<keyword evidence="4" id="KW-1185">Reference proteome</keyword>
<evidence type="ECO:0000256" key="2">
    <source>
        <dbReference type="SAM" id="MobiDB-lite"/>
    </source>
</evidence>
<proteinExistence type="predicted"/>
<accession>A0A9P6CLY9</accession>
<dbReference type="OrthoDB" id="3028765at2759"/>
<protein>
    <submittedName>
        <fullName evidence="3">Uncharacterized protein</fullName>
    </submittedName>
</protein>
<feature type="compositionally biased region" description="Basic residues" evidence="2">
    <location>
        <begin position="47"/>
        <end position="57"/>
    </location>
</feature>
<sequence length="448" mass="50171">MFNDVLILSCGSDSDHPGPLEGDDDQHNAPPQNEHKEVPLMEQRPPRVVRRSPRKHSSQMVVDQVQASVDLAQMPNSLGESRDSVHQQVEPGAQSHSSELPANSTIDAETHFKAIGELQKTKDELEKAINDRNEMQELLESRTSQLSVAQSFMSQTDSISVTDLTRMVESLNHDILQLAASFTDIRKIRRTRRQNYMTEDQIEDFQRNSQKMIGKYLTTALKESKPLLEPAEPEVEGLAPLEPDILIQISVQVCMVRCCRLIATTWAGIQGVGPNYDTMLSKIYTNLSHADPVVARRWRSMTRAQIGITAGARKHMMEFVHKELRNVLIVAGWSRDRWTRTPVSLRDSVSAIIDLTIRINIAIGQDIVSIDVQPIEILPETRFDSAKMDDTFADSRRPVDTNTSSGRVVAGTTALGLQMVAGVTTKMGSRIFLKPEVFLKSVSQKMKH</sequence>
<feature type="region of interest" description="Disordered" evidence="2">
    <location>
        <begin position="11"/>
        <end position="61"/>
    </location>
</feature>
<keyword evidence="1" id="KW-0175">Coiled coil</keyword>
<dbReference type="AlphaFoldDB" id="A0A9P6CLY9"/>
<comment type="caution">
    <text evidence="3">The sequence shown here is derived from an EMBL/GenBank/DDBJ whole genome shotgun (WGS) entry which is preliminary data.</text>
</comment>
<reference evidence="3" key="1">
    <citation type="submission" date="2020-11" db="EMBL/GenBank/DDBJ databases">
        <authorList>
            <consortium name="DOE Joint Genome Institute"/>
            <person name="Ahrendt S."/>
            <person name="Riley R."/>
            <person name="Andreopoulos W."/>
            <person name="Labutti K."/>
            <person name="Pangilinan J."/>
            <person name="Ruiz-Duenas F.J."/>
            <person name="Barrasa J.M."/>
            <person name="Sanchez-Garcia M."/>
            <person name="Camarero S."/>
            <person name="Miyauchi S."/>
            <person name="Serrano A."/>
            <person name="Linde D."/>
            <person name="Babiker R."/>
            <person name="Drula E."/>
            <person name="Ayuso-Fernandez I."/>
            <person name="Pacheco R."/>
            <person name="Padilla G."/>
            <person name="Ferreira P."/>
            <person name="Barriuso J."/>
            <person name="Kellner H."/>
            <person name="Castanera R."/>
            <person name="Alfaro M."/>
            <person name="Ramirez L."/>
            <person name="Pisabarro A.G."/>
            <person name="Kuo A."/>
            <person name="Tritt A."/>
            <person name="Lipzen A."/>
            <person name="He G."/>
            <person name="Yan M."/>
            <person name="Ng V."/>
            <person name="Cullen D."/>
            <person name="Martin F."/>
            <person name="Rosso M.-N."/>
            <person name="Henrissat B."/>
            <person name="Hibbett D."/>
            <person name="Martinez A.T."/>
            <person name="Grigoriev I.V."/>
        </authorList>
    </citation>
    <scope>NUCLEOTIDE SEQUENCE</scope>
    <source>
        <strain evidence="3">CBS 247.69</strain>
    </source>
</reference>
<organism evidence="3 4">
    <name type="scientific">Collybia nuda</name>
    <dbReference type="NCBI Taxonomy" id="64659"/>
    <lineage>
        <taxon>Eukaryota</taxon>
        <taxon>Fungi</taxon>
        <taxon>Dikarya</taxon>
        <taxon>Basidiomycota</taxon>
        <taxon>Agaricomycotina</taxon>
        <taxon>Agaricomycetes</taxon>
        <taxon>Agaricomycetidae</taxon>
        <taxon>Agaricales</taxon>
        <taxon>Tricholomatineae</taxon>
        <taxon>Clitocybaceae</taxon>
        <taxon>Collybia</taxon>
    </lineage>
</organism>
<gene>
    <name evidence="3" type="ORF">BDZ94DRAFT_1234859</name>
</gene>